<dbReference type="Pfam" id="PF01272">
    <property type="entry name" value="GreA_GreB"/>
    <property type="match status" value="1"/>
</dbReference>
<dbReference type="InterPro" id="IPR023459">
    <property type="entry name" value="Tscrpt_elong_fac_GreA/B_fam"/>
</dbReference>
<dbReference type="SUPFAM" id="SSF54534">
    <property type="entry name" value="FKBP-like"/>
    <property type="match status" value="1"/>
</dbReference>
<dbReference type="InterPro" id="IPR001437">
    <property type="entry name" value="Tscrpt_elong_fac_GreA/B_C"/>
</dbReference>
<organism evidence="6 7">
    <name type="scientific">candidate division WWE3 bacterium RIFCSPLOWO2_01_FULL_41_18</name>
    <dbReference type="NCBI Taxonomy" id="1802625"/>
    <lineage>
        <taxon>Bacteria</taxon>
        <taxon>Katanobacteria</taxon>
    </lineage>
</organism>
<dbReference type="InterPro" id="IPR036953">
    <property type="entry name" value="GreA/GreB_C_sf"/>
</dbReference>
<comment type="caution">
    <text evidence="6">The sequence shown here is derived from an EMBL/GenBank/DDBJ whole genome shotgun (WGS) entry which is preliminary data.</text>
</comment>
<evidence type="ECO:0000256" key="2">
    <source>
        <dbReference type="ARBA" id="ARBA00023015"/>
    </source>
</evidence>
<dbReference type="EMBL" id="MEVI01000003">
    <property type="protein sequence ID" value="OGC55014.1"/>
    <property type="molecule type" value="Genomic_DNA"/>
</dbReference>
<evidence type="ECO:0008006" key="8">
    <source>
        <dbReference type="Google" id="ProtNLM"/>
    </source>
</evidence>
<dbReference type="Gene3D" id="3.10.50.30">
    <property type="entry name" value="Transcription elongation factor, GreA/GreB, C-terminal domain"/>
    <property type="match status" value="1"/>
</dbReference>
<sequence length="157" mass="17446">MGNTYLTKQGLSKLQEEYSDLIANGRQKAAERIKAAIESGGYEDNIQYDLELEKQTLLERRISELESILSDYKIIDEKKAKIAADFISIGAMVKVECDGEVDKFKIVGSVEANPIKNLISNESPVGQALLGSKVGDVIEVTTPVVKLKYKILEVFYE</sequence>
<keyword evidence="3" id="KW-0804">Transcription</keyword>
<dbReference type="InterPro" id="IPR018151">
    <property type="entry name" value="TF_GreA/GreB_CS"/>
</dbReference>
<dbReference type="SUPFAM" id="SSF46557">
    <property type="entry name" value="GreA transcript cleavage protein, N-terminal domain"/>
    <property type="match status" value="1"/>
</dbReference>
<dbReference type="Pfam" id="PF03449">
    <property type="entry name" value="GreA_GreB_N"/>
    <property type="match status" value="1"/>
</dbReference>
<evidence type="ECO:0000256" key="1">
    <source>
        <dbReference type="ARBA" id="ARBA00008213"/>
    </source>
</evidence>
<comment type="similarity">
    <text evidence="1">Belongs to the GreA/GreB family.</text>
</comment>
<proteinExistence type="inferred from homology"/>
<evidence type="ECO:0000256" key="3">
    <source>
        <dbReference type="ARBA" id="ARBA00023163"/>
    </source>
</evidence>
<dbReference type="InterPro" id="IPR022691">
    <property type="entry name" value="Tscrpt_elong_fac_GreA/B_N"/>
</dbReference>
<evidence type="ECO:0000259" key="4">
    <source>
        <dbReference type="Pfam" id="PF01272"/>
    </source>
</evidence>
<protein>
    <recommendedName>
        <fullName evidence="8">Transcription elongation factor GreA</fullName>
    </recommendedName>
</protein>
<gene>
    <name evidence="6" type="ORF">A3A78_03465</name>
</gene>
<evidence type="ECO:0000259" key="5">
    <source>
        <dbReference type="Pfam" id="PF03449"/>
    </source>
</evidence>
<dbReference type="PANTHER" id="PTHR30437">
    <property type="entry name" value="TRANSCRIPTION ELONGATION FACTOR GREA"/>
    <property type="match status" value="1"/>
</dbReference>
<dbReference type="GO" id="GO:0003677">
    <property type="term" value="F:DNA binding"/>
    <property type="evidence" value="ECO:0007669"/>
    <property type="project" value="InterPro"/>
</dbReference>
<dbReference type="GO" id="GO:0070063">
    <property type="term" value="F:RNA polymerase binding"/>
    <property type="evidence" value="ECO:0007669"/>
    <property type="project" value="InterPro"/>
</dbReference>
<evidence type="ECO:0000313" key="7">
    <source>
        <dbReference type="Proteomes" id="UP000176504"/>
    </source>
</evidence>
<dbReference type="PIRSF" id="PIRSF006092">
    <property type="entry name" value="GreA_GreB"/>
    <property type="match status" value="1"/>
</dbReference>
<dbReference type="GO" id="GO:0032784">
    <property type="term" value="P:regulation of DNA-templated transcription elongation"/>
    <property type="evidence" value="ECO:0007669"/>
    <property type="project" value="InterPro"/>
</dbReference>
<keyword evidence="2" id="KW-0805">Transcription regulation</keyword>
<evidence type="ECO:0000313" key="6">
    <source>
        <dbReference type="EMBL" id="OGC55014.1"/>
    </source>
</evidence>
<feature type="domain" description="Transcription elongation factor GreA/GreB C-terminal" evidence="4">
    <location>
        <begin position="84"/>
        <end position="154"/>
    </location>
</feature>
<dbReference type="Proteomes" id="UP000176504">
    <property type="component" value="Unassembled WGS sequence"/>
</dbReference>
<dbReference type="InterPro" id="IPR036805">
    <property type="entry name" value="Tscrpt_elong_fac_GreA/B_N_sf"/>
</dbReference>
<dbReference type="AlphaFoldDB" id="A0A1F4VCX2"/>
<name>A0A1F4VCX2_UNCKA</name>
<reference evidence="6 7" key="1">
    <citation type="journal article" date="2016" name="Nat. Commun.">
        <title>Thousands of microbial genomes shed light on interconnected biogeochemical processes in an aquifer system.</title>
        <authorList>
            <person name="Anantharaman K."/>
            <person name="Brown C.T."/>
            <person name="Hug L.A."/>
            <person name="Sharon I."/>
            <person name="Castelle C.J."/>
            <person name="Probst A.J."/>
            <person name="Thomas B.C."/>
            <person name="Singh A."/>
            <person name="Wilkins M.J."/>
            <person name="Karaoz U."/>
            <person name="Brodie E.L."/>
            <person name="Williams K.H."/>
            <person name="Hubbard S.S."/>
            <person name="Banfield J.F."/>
        </authorList>
    </citation>
    <scope>NUCLEOTIDE SEQUENCE [LARGE SCALE GENOMIC DNA]</scope>
</reference>
<dbReference type="PANTHER" id="PTHR30437:SF4">
    <property type="entry name" value="TRANSCRIPTION ELONGATION FACTOR GREA"/>
    <property type="match status" value="1"/>
</dbReference>
<dbReference type="PROSITE" id="PS00830">
    <property type="entry name" value="GREAB_2"/>
    <property type="match status" value="1"/>
</dbReference>
<accession>A0A1F4VCX2</accession>
<feature type="domain" description="Transcription elongation factor GreA/GreB N-terminal" evidence="5">
    <location>
        <begin position="5"/>
        <end position="74"/>
    </location>
</feature>
<dbReference type="GO" id="GO:0006354">
    <property type="term" value="P:DNA-templated transcription elongation"/>
    <property type="evidence" value="ECO:0007669"/>
    <property type="project" value="TreeGrafter"/>
</dbReference>
<dbReference type="Gene3D" id="1.10.287.180">
    <property type="entry name" value="Transcription elongation factor, GreA/GreB, N-terminal domain"/>
    <property type="match status" value="1"/>
</dbReference>